<evidence type="ECO:0000313" key="4">
    <source>
        <dbReference type="Proteomes" id="UP001596047"/>
    </source>
</evidence>
<protein>
    <recommendedName>
        <fullName evidence="5">Spore coat protein</fullName>
    </recommendedName>
</protein>
<dbReference type="Proteomes" id="UP001596047">
    <property type="component" value="Unassembled WGS sequence"/>
</dbReference>
<accession>A0ABW0W903</accession>
<evidence type="ECO:0000313" key="3">
    <source>
        <dbReference type="EMBL" id="MFC5653171.1"/>
    </source>
</evidence>
<keyword evidence="4" id="KW-1185">Reference proteome</keyword>
<reference evidence="4" key="1">
    <citation type="journal article" date="2019" name="Int. J. Syst. Evol. Microbiol.">
        <title>The Global Catalogue of Microorganisms (GCM) 10K type strain sequencing project: providing services to taxonomists for standard genome sequencing and annotation.</title>
        <authorList>
            <consortium name="The Broad Institute Genomics Platform"/>
            <consortium name="The Broad Institute Genome Sequencing Center for Infectious Disease"/>
            <person name="Wu L."/>
            <person name="Ma J."/>
        </authorList>
    </citation>
    <scope>NUCLEOTIDE SEQUENCE [LARGE SCALE GENOMIC DNA]</scope>
    <source>
        <strain evidence="4">CGMCC 1.3240</strain>
    </source>
</reference>
<organism evidence="3 4">
    <name type="scientific">Paenibacillus solisilvae</name>
    <dbReference type="NCBI Taxonomy" id="2486751"/>
    <lineage>
        <taxon>Bacteria</taxon>
        <taxon>Bacillati</taxon>
        <taxon>Bacillota</taxon>
        <taxon>Bacilli</taxon>
        <taxon>Bacillales</taxon>
        <taxon>Paenibacillaceae</taxon>
        <taxon>Paenibacillus</taxon>
    </lineage>
</organism>
<evidence type="ECO:0000256" key="1">
    <source>
        <dbReference type="SAM" id="MobiDB-lite"/>
    </source>
</evidence>
<feature type="compositionally biased region" description="Low complexity" evidence="1">
    <location>
        <begin position="125"/>
        <end position="174"/>
    </location>
</feature>
<feature type="region of interest" description="Disordered" evidence="1">
    <location>
        <begin position="70"/>
        <end position="176"/>
    </location>
</feature>
<keyword evidence="2" id="KW-0812">Transmembrane</keyword>
<evidence type="ECO:0008006" key="5">
    <source>
        <dbReference type="Google" id="ProtNLM"/>
    </source>
</evidence>
<name>A0ABW0W903_9BACL</name>
<sequence length="258" mass="26448">MWKMTGWLAKSVAAGLIISFLSIWTTGYIVNSYVETLLKQFNIPLEEKPFALNGVWGSIWGADPALKTDGAAADGKKASSGDGESAAGKDDTADEGTPPVAVDAFGDLPSGALSDIGGGSGPKGNSGSEDSAAGADSSAGSSGAAGNDSGNGSSNSGSTSEADSSSGSSGSGADEALKDGVAMTTDQLNEAKSKLSAADKDELFNVMMKKLPQNAWQQISGWMEGGLTAEEMTQVQQLIAQYLDRSEYDSMMKILNKY</sequence>
<comment type="caution">
    <text evidence="3">The sequence shown here is derived from an EMBL/GenBank/DDBJ whole genome shotgun (WGS) entry which is preliminary data.</text>
</comment>
<gene>
    <name evidence="3" type="ORF">ACFPYJ_29475</name>
</gene>
<proteinExistence type="predicted"/>
<dbReference type="EMBL" id="JBHSOW010000117">
    <property type="protein sequence ID" value="MFC5653171.1"/>
    <property type="molecule type" value="Genomic_DNA"/>
</dbReference>
<dbReference type="RefSeq" id="WP_379191829.1">
    <property type="nucleotide sequence ID" value="NZ_JBHSOW010000117.1"/>
</dbReference>
<feature type="transmembrane region" description="Helical" evidence="2">
    <location>
        <begin position="12"/>
        <end position="30"/>
    </location>
</feature>
<keyword evidence="2" id="KW-0472">Membrane</keyword>
<keyword evidence="2" id="KW-1133">Transmembrane helix</keyword>
<evidence type="ECO:0000256" key="2">
    <source>
        <dbReference type="SAM" id="Phobius"/>
    </source>
</evidence>